<dbReference type="AlphaFoldDB" id="A0A2U8FQI5"/>
<proteinExistence type="predicted"/>
<dbReference type="PANTHER" id="PTHR37310">
    <property type="entry name" value="CYTOPLASMIC PROTEIN-RELATED"/>
    <property type="match status" value="1"/>
</dbReference>
<protein>
    <submittedName>
        <fullName evidence="1">Four-helix bundle copper-binding protein</fullName>
    </submittedName>
</protein>
<reference evidence="1 2" key="1">
    <citation type="submission" date="2018-05" db="EMBL/GenBank/DDBJ databases">
        <title>complete genome sequence of Aquabacterium olei NBRC 110486.</title>
        <authorList>
            <person name="Tang B."/>
            <person name="Chang J."/>
            <person name="Zhang L."/>
            <person name="Yang H."/>
        </authorList>
    </citation>
    <scope>NUCLEOTIDE SEQUENCE [LARGE SCALE GENOMIC DNA]</scope>
    <source>
        <strain evidence="1 2">NBRC 110486</strain>
    </source>
</reference>
<dbReference type="InterPro" id="IPR005560">
    <property type="entry name" value="Csp_YhjQ"/>
</dbReference>
<dbReference type="Pfam" id="PF03860">
    <property type="entry name" value="Csp"/>
    <property type="match status" value="1"/>
</dbReference>
<dbReference type="InterPro" id="IPR044543">
    <property type="entry name" value="YHJQ-like"/>
</dbReference>
<dbReference type="EMBL" id="CP029210">
    <property type="protein sequence ID" value="AWI53108.1"/>
    <property type="molecule type" value="Genomic_DNA"/>
</dbReference>
<name>A0A2U8FQI5_9BURK</name>
<dbReference type="RefSeq" id="WP_109035823.1">
    <property type="nucleotide sequence ID" value="NZ_CP029210.1"/>
</dbReference>
<dbReference type="CDD" id="cd08026">
    <property type="entry name" value="DUF326"/>
    <property type="match status" value="1"/>
</dbReference>
<evidence type="ECO:0000313" key="2">
    <source>
        <dbReference type="Proteomes" id="UP000244892"/>
    </source>
</evidence>
<sequence>MVDPENYSCLEACQACQVACLQCAAACLEEEDPGTMKDCIKLDLDCAAVCALAAEAMARDSDFVLAVCALCADICDACADECEQYDMEHCEACAESCRRCADACREMVGDVEEED</sequence>
<dbReference type="KEGG" id="aon:DEH84_06420"/>
<keyword evidence="2" id="KW-1185">Reference proteome</keyword>
<evidence type="ECO:0000313" key="1">
    <source>
        <dbReference type="EMBL" id="AWI53108.1"/>
    </source>
</evidence>
<dbReference type="Proteomes" id="UP000244892">
    <property type="component" value="Chromosome"/>
</dbReference>
<dbReference type="PANTHER" id="PTHR37310:SF1">
    <property type="entry name" value="CYTOPLASMIC PROTEIN"/>
    <property type="match status" value="1"/>
</dbReference>
<accession>A0A2U8FQI5</accession>
<dbReference type="Gene3D" id="1.20.1270.360">
    <property type="match status" value="1"/>
</dbReference>
<organism evidence="1 2">
    <name type="scientific">Aquabacterium olei</name>
    <dbReference type="NCBI Taxonomy" id="1296669"/>
    <lineage>
        <taxon>Bacteria</taxon>
        <taxon>Pseudomonadati</taxon>
        <taxon>Pseudomonadota</taxon>
        <taxon>Betaproteobacteria</taxon>
        <taxon>Burkholderiales</taxon>
        <taxon>Aquabacterium</taxon>
    </lineage>
</organism>
<gene>
    <name evidence="1" type="ORF">DEH84_06420</name>
</gene>